<gene>
    <name evidence="8" type="ORF">PG994_008305</name>
</gene>
<keyword evidence="7" id="KW-0560">Oxidoreductase</keyword>
<dbReference type="Gene3D" id="1.10.630.10">
    <property type="entry name" value="Cytochrome P450"/>
    <property type="match status" value="1"/>
</dbReference>
<keyword evidence="4 7" id="KW-0479">Metal-binding</keyword>
<comment type="caution">
    <text evidence="8">The sequence shown here is derived from an EMBL/GenBank/DDBJ whole genome shotgun (WGS) entry which is preliminary data.</text>
</comment>
<organism evidence="8 9">
    <name type="scientific">Apiospora phragmitis</name>
    <dbReference type="NCBI Taxonomy" id="2905665"/>
    <lineage>
        <taxon>Eukaryota</taxon>
        <taxon>Fungi</taxon>
        <taxon>Dikarya</taxon>
        <taxon>Ascomycota</taxon>
        <taxon>Pezizomycotina</taxon>
        <taxon>Sordariomycetes</taxon>
        <taxon>Xylariomycetidae</taxon>
        <taxon>Amphisphaeriales</taxon>
        <taxon>Apiosporaceae</taxon>
        <taxon>Apiospora</taxon>
    </lineage>
</organism>
<dbReference type="EMBL" id="JAQQWL010000008">
    <property type="protein sequence ID" value="KAK8061939.1"/>
    <property type="molecule type" value="Genomic_DNA"/>
</dbReference>
<evidence type="ECO:0000256" key="4">
    <source>
        <dbReference type="ARBA" id="ARBA00022723"/>
    </source>
</evidence>
<keyword evidence="5 7" id="KW-0408">Iron</keyword>
<evidence type="ECO:0000256" key="6">
    <source>
        <dbReference type="ARBA" id="ARBA00023033"/>
    </source>
</evidence>
<dbReference type="InterPro" id="IPR001128">
    <property type="entry name" value="Cyt_P450"/>
</dbReference>
<comment type="cofactor">
    <cofactor evidence="1">
        <name>heme</name>
        <dbReference type="ChEBI" id="CHEBI:30413"/>
    </cofactor>
</comment>
<dbReference type="PRINTS" id="PR00465">
    <property type="entry name" value="EP450IV"/>
</dbReference>
<evidence type="ECO:0000256" key="2">
    <source>
        <dbReference type="ARBA" id="ARBA00010617"/>
    </source>
</evidence>
<accession>A0ABR1UVS6</accession>
<dbReference type="PANTHER" id="PTHR24305">
    <property type="entry name" value="CYTOCHROME P450"/>
    <property type="match status" value="1"/>
</dbReference>
<evidence type="ECO:0000256" key="3">
    <source>
        <dbReference type="ARBA" id="ARBA00022617"/>
    </source>
</evidence>
<dbReference type="GeneID" id="92092777"/>
<dbReference type="PANTHER" id="PTHR24305:SF232">
    <property type="entry name" value="P450, PUTATIVE (EUROFUNG)-RELATED"/>
    <property type="match status" value="1"/>
</dbReference>
<evidence type="ECO:0000313" key="8">
    <source>
        <dbReference type="EMBL" id="KAK8061939.1"/>
    </source>
</evidence>
<keyword evidence="6 7" id="KW-0503">Monooxygenase</keyword>
<dbReference type="Pfam" id="PF00067">
    <property type="entry name" value="p450"/>
    <property type="match status" value="2"/>
</dbReference>
<protein>
    <recommendedName>
        <fullName evidence="10">Cytochrome P450 monooxygenase</fullName>
    </recommendedName>
</protein>
<name>A0ABR1UVS6_9PEZI</name>
<dbReference type="RefSeq" id="XP_066715201.1">
    <property type="nucleotide sequence ID" value="XM_066859714.1"/>
</dbReference>
<proteinExistence type="inferred from homology"/>
<reference evidence="8 9" key="1">
    <citation type="submission" date="2023-01" db="EMBL/GenBank/DDBJ databases">
        <title>Analysis of 21 Apiospora genomes using comparative genomics revels a genus with tremendous synthesis potential of carbohydrate active enzymes and secondary metabolites.</title>
        <authorList>
            <person name="Sorensen T."/>
        </authorList>
    </citation>
    <scope>NUCLEOTIDE SEQUENCE [LARGE SCALE GENOMIC DNA]</scope>
    <source>
        <strain evidence="8 9">CBS 135458</strain>
    </source>
</reference>
<dbReference type="InterPro" id="IPR002403">
    <property type="entry name" value="Cyt_P450_E_grp-IV"/>
</dbReference>
<comment type="similarity">
    <text evidence="2 7">Belongs to the cytochrome P450 family.</text>
</comment>
<dbReference type="PRINTS" id="PR00385">
    <property type="entry name" value="P450"/>
</dbReference>
<evidence type="ECO:0000256" key="5">
    <source>
        <dbReference type="ARBA" id="ARBA00023004"/>
    </source>
</evidence>
<evidence type="ECO:0000256" key="7">
    <source>
        <dbReference type="RuleBase" id="RU000461"/>
    </source>
</evidence>
<sequence>MGAIFSSTGGMVLLSVIAVAAYLGSRAIRPKPLVGIPYNRDGAAKLFGDIPEMMGFVMKTRQVFGWLTSLTEQHQSPIVQAFVKPGSLPWVVLTDPLESQDILLRRTKEFDRSGFFGELIGGILPEQHIQFLSSDSRFKNNRNLINHLMAPTFITTVSAPEMYKSILTLIKFWQAKCEIAQGRPFSAHHDVTYAALDGIFASSFGLPEADSNTIHRLEAVEQWAPELSSNPDEPVPFPEGKVPVLFSSPYMIRATAVKDGYIRDKVRESEQFIRQGIIQPQSALHSVLLREREVAAKEGRPHDYYKRAIADEFFGFMMAGHDTSATAVAWGLKYLTENQEKQEKLRAALRTGYAAAAREGRAPTYEELVKTQIPYLDAAVEEILRHANTIAFVVREALQDTTVLGRRIPKGTNVFMMANGPGYLKPNLRIADTDRSVGARRSEGKSLTGVWDDGDVSAFRPERWLRVDDGSFDPQAGPQLAFGLGPRGCFGRKLAMVTLKMQFALILWHFKLLPTPEGLCGTEAVQRFALEPKQCYIRLEKADA</sequence>
<evidence type="ECO:0000313" key="9">
    <source>
        <dbReference type="Proteomes" id="UP001480595"/>
    </source>
</evidence>
<dbReference type="Proteomes" id="UP001480595">
    <property type="component" value="Unassembled WGS sequence"/>
</dbReference>
<evidence type="ECO:0000256" key="1">
    <source>
        <dbReference type="ARBA" id="ARBA00001971"/>
    </source>
</evidence>
<evidence type="ECO:0008006" key="10">
    <source>
        <dbReference type="Google" id="ProtNLM"/>
    </source>
</evidence>
<dbReference type="InterPro" id="IPR050121">
    <property type="entry name" value="Cytochrome_P450_monoxygenase"/>
</dbReference>
<dbReference type="InterPro" id="IPR036396">
    <property type="entry name" value="Cyt_P450_sf"/>
</dbReference>
<dbReference type="PROSITE" id="PS00086">
    <property type="entry name" value="CYTOCHROME_P450"/>
    <property type="match status" value="1"/>
</dbReference>
<keyword evidence="9" id="KW-1185">Reference proteome</keyword>
<dbReference type="SUPFAM" id="SSF48264">
    <property type="entry name" value="Cytochrome P450"/>
    <property type="match status" value="1"/>
</dbReference>
<keyword evidence="3 7" id="KW-0349">Heme</keyword>
<dbReference type="InterPro" id="IPR017972">
    <property type="entry name" value="Cyt_P450_CS"/>
</dbReference>